<organism evidence="1">
    <name type="scientific">viral metagenome</name>
    <dbReference type="NCBI Taxonomy" id="1070528"/>
    <lineage>
        <taxon>unclassified sequences</taxon>
        <taxon>metagenomes</taxon>
        <taxon>organismal metagenomes</taxon>
    </lineage>
</organism>
<sequence length="232" mass="27992">MWKPPTVETDSATLIQKIWRGWSVRRCLALAGDPLKRHDCHNEEELVTLEEKNHQNPLNFFSFLENGKRWWFGLDTIIKLMETETPKNPYTNEIISRDTRVRIYELRDLYWYRQLYNSPQTLHNKCIMLSHILEDQLFEKISYTRFEYMSRLTIVFFSSEIHRHLVARWRDKPSQKREKHLFLIESCVAKQYLEAHLEFLLFQLISSLLYMLRTTKNKFPLSFIIFGALQAM</sequence>
<reference evidence="1" key="1">
    <citation type="journal article" date="2020" name="Nature">
        <title>Giant virus diversity and host interactions through global metagenomics.</title>
        <authorList>
            <person name="Schulz F."/>
            <person name="Roux S."/>
            <person name="Paez-Espino D."/>
            <person name="Jungbluth S."/>
            <person name="Walsh D.A."/>
            <person name="Denef V.J."/>
            <person name="McMahon K.D."/>
            <person name="Konstantinidis K.T."/>
            <person name="Eloe-Fadrosh E.A."/>
            <person name="Kyrpides N.C."/>
            <person name="Woyke T."/>
        </authorList>
    </citation>
    <scope>NUCLEOTIDE SEQUENCE</scope>
    <source>
        <strain evidence="1">GVMAG-M-3300023179-99</strain>
    </source>
</reference>
<dbReference type="AlphaFoldDB" id="A0A6C0HFJ2"/>
<dbReference type="Pfam" id="PF00612">
    <property type="entry name" value="IQ"/>
    <property type="match status" value="1"/>
</dbReference>
<protein>
    <submittedName>
        <fullName evidence="1">Uncharacterized protein</fullName>
    </submittedName>
</protein>
<dbReference type="InterPro" id="IPR000048">
    <property type="entry name" value="IQ_motif_EF-hand-BS"/>
</dbReference>
<evidence type="ECO:0000313" key="1">
    <source>
        <dbReference type="EMBL" id="QHT79140.1"/>
    </source>
</evidence>
<dbReference type="EMBL" id="MN739946">
    <property type="protein sequence ID" value="QHT79140.1"/>
    <property type="molecule type" value="Genomic_DNA"/>
</dbReference>
<name>A0A6C0HFJ2_9ZZZZ</name>
<dbReference type="CDD" id="cd23767">
    <property type="entry name" value="IQCD"/>
    <property type="match status" value="1"/>
</dbReference>
<accession>A0A6C0HFJ2</accession>
<proteinExistence type="predicted"/>